<evidence type="ECO:0000313" key="5">
    <source>
        <dbReference type="Proteomes" id="UP000006286"/>
    </source>
</evidence>
<reference evidence="4 5" key="1">
    <citation type="journal article" date="2012" name="J. Bacteriol.">
        <title>Complete genome sequence of Alcanivorax dieselolei type strain B5.</title>
        <authorList>
            <person name="Lai Q."/>
            <person name="Li W."/>
            <person name="Shao Z."/>
        </authorList>
    </citation>
    <scope>NUCLEOTIDE SEQUENCE [LARGE SCALE GENOMIC DNA]</scope>
    <source>
        <strain evidence="5">DSM 16502 / CGMCC 1.3690 / B-5</strain>
    </source>
</reference>
<protein>
    <submittedName>
        <fullName evidence="4">Toxic anion resistance family protein</fullName>
    </submittedName>
</protein>
<evidence type="ECO:0000256" key="2">
    <source>
        <dbReference type="SAM" id="Coils"/>
    </source>
</evidence>
<gene>
    <name evidence="4" type="ordered locus">B5T_02690</name>
</gene>
<keyword evidence="2" id="KW-0175">Coiled coil</keyword>
<accession>K0CF23</accession>
<feature type="coiled-coil region" evidence="2">
    <location>
        <begin position="190"/>
        <end position="217"/>
    </location>
</feature>
<sequence>MPVDGGDDLPSGIAQRTAERDAGAGIIVDKDSNMSNVNPEQGGLQVAVPDALAAELNSAMPVADDESQALAQRADQLVEQLLSASASGDPAPARGAVENMGRDVQARAARQSRLLEEPVHRLASRAEDGGPVANALVDLKVQVESLDPARVDLSPGWFSRLAGYLPFVGTPLKRYFSRYESASTVIAAIVESLEQGREQLRRDNITLQADQKDMRENGRQLSRAVALGEQIDARLSRALEREIDPQDPRHRFVQEELLFPLRQRMQDMQQQLAVNQQGVLTTEVIVRNNRELIRGVDRATQVTVNALRIAVTLAMALANQRIVLDKIDAVNKTTDTLIAGTAQRLRQQGAEIHTRAASTQLDMDVLRQAFVDINASLEDIARFRREALPGMADSIQKMAALTRKGDDALAQLEQAEASRSALAIDLNP</sequence>
<dbReference type="OrthoDB" id="1654346at2"/>
<dbReference type="PANTHER" id="PTHR38432">
    <property type="entry name" value="TELA-LIKE PROTEIN SAOUHSC_01408"/>
    <property type="match status" value="1"/>
</dbReference>
<organism evidence="4 5">
    <name type="scientific">Alcanivorax dieselolei (strain DSM 16502 / CGMCC 1.3690 / MCCC 1A00001 / B-5)</name>
    <name type="common">Alloalcanivorax dieselolei</name>
    <dbReference type="NCBI Taxonomy" id="930169"/>
    <lineage>
        <taxon>Bacteria</taxon>
        <taxon>Pseudomonadati</taxon>
        <taxon>Pseudomonadota</taxon>
        <taxon>Gammaproteobacteria</taxon>
        <taxon>Oceanospirillales</taxon>
        <taxon>Alcanivoracaceae</taxon>
        <taxon>Alloalcanivorax</taxon>
    </lineage>
</organism>
<dbReference type="KEGG" id="adi:B5T_02690"/>
<dbReference type="InterPro" id="IPR008863">
    <property type="entry name" value="Toxic_anion-R_TelA"/>
</dbReference>
<dbReference type="Pfam" id="PF05816">
    <property type="entry name" value="TelA"/>
    <property type="match status" value="1"/>
</dbReference>
<proteinExistence type="inferred from homology"/>
<name>K0CF23_ALCDB</name>
<dbReference type="AlphaFoldDB" id="K0CF23"/>
<dbReference type="Proteomes" id="UP000006286">
    <property type="component" value="Chromosome"/>
</dbReference>
<dbReference type="eggNOG" id="COG3853">
    <property type="taxonomic scope" value="Bacteria"/>
</dbReference>
<feature type="region of interest" description="Disordered" evidence="3">
    <location>
        <begin position="1"/>
        <end position="20"/>
    </location>
</feature>
<dbReference type="PANTHER" id="PTHR38432:SF1">
    <property type="entry name" value="TELA-LIKE PROTEIN SAOUHSC_01408"/>
    <property type="match status" value="1"/>
</dbReference>
<evidence type="ECO:0000313" key="4">
    <source>
        <dbReference type="EMBL" id="AFT70960.1"/>
    </source>
</evidence>
<dbReference type="STRING" id="930169.B5T_02690"/>
<dbReference type="EMBL" id="CP003466">
    <property type="protein sequence ID" value="AFT70960.1"/>
    <property type="molecule type" value="Genomic_DNA"/>
</dbReference>
<evidence type="ECO:0000256" key="3">
    <source>
        <dbReference type="SAM" id="MobiDB-lite"/>
    </source>
</evidence>
<dbReference type="PATRIC" id="fig|930169.3.peg.2659"/>
<keyword evidence="5" id="KW-1185">Reference proteome</keyword>
<dbReference type="HOGENOM" id="CLU_036971_0_0_6"/>
<evidence type="ECO:0000256" key="1">
    <source>
        <dbReference type="ARBA" id="ARBA00005541"/>
    </source>
</evidence>
<comment type="similarity">
    <text evidence="1">Belongs to the TelA family.</text>
</comment>